<dbReference type="GO" id="GO:0005576">
    <property type="term" value="C:extracellular region"/>
    <property type="evidence" value="ECO:0000318"/>
    <property type="project" value="GO_Central"/>
</dbReference>
<evidence type="ECO:0000256" key="1">
    <source>
        <dbReference type="ARBA" id="ARBA00007447"/>
    </source>
</evidence>
<evidence type="ECO:0000256" key="5">
    <source>
        <dbReference type="ARBA" id="ARBA00023180"/>
    </source>
</evidence>
<evidence type="ECO:0000256" key="4">
    <source>
        <dbReference type="ARBA" id="ARBA00022801"/>
    </source>
</evidence>
<dbReference type="GeneID" id="104588086"/>
<dbReference type="SUPFAM" id="SSF50630">
    <property type="entry name" value="Acid proteases"/>
    <property type="match status" value="1"/>
</dbReference>
<dbReference type="GO" id="GO:0006508">
    <property type="term" value="P:proteolysis"/>
    <property type="evidence" value="ECO:0007669"/>
    <property type="project" value="UniProtKB-KW"/>
</dbReference>
<protein>
    <submittedName>
        <fullName evidence="7">Aspartic proteinase CDR1-like</fullName>
    </submittedName>
</protein>
<dbReference type="InterPro" id="IPR032861">
    <property type="entry name" value="TAXi_N"/>
</dbReference>
<sequence>MVWILLMIILIHLPEASHVQAKDGSFSVELIHRDYSPFSPFYNDSDTPLERLRKSFHRSRSRLEYFRSTIRSLASATSSANSFASMVTPSNAEYLVKLSIGTPPFEFFAIVDTGSDLTWAKCKPPNQVYDADASLFDPQSSSTYHVLPCFSTPCKFLNPSFCASEEACRYSYSYRDNSSTVGTLAVENLSFNPVARGNIVFGCADTYSGVLSQIGAGFIGLGGGSLSLVTQLGASIGGKFSYCLVPMQENNISSILSFGSSAMAYSSDTVSTPLTPKEPKTFYYLTLEGLSVNNQSFDAVQAPGNIIIDSGTENTYLSVDLYNQLELALLDFVNLTRAEDLTGIYQLCFERNEPLMATLPDIVFRFSDAKLVLGPLNTFVDANGLVCLAILPSDDGFSIFGNVAQRNFLVSYDLEERKVSFARTKCSSSSANLYSHGVHFYPSIVFLILSVASFKLLTF</sequence>
<comment type="similarity">
    <text evidence="1">Belongs to the peptidase A1 family.</text>
</comment>
<keyword evidence="5" id="KW-0325">Glycoprotein</keyword>
<keyword evidence="6" id="KW-1185">Reference proteome</keyword>
<dbReference type="FunFam" id="2.40.70.10:FF:000031">
    <property type="entry name" value="Aspartyl protease AED1"/>
    <property type="match status" value="1"/>
</dbReference>
<dbReference type="PANTHER" id="PTHR47967">
    <property type="entry name" value="OS07G0603500 PROTEIN-RELATED"/>
    <property type="match status" value="1"/>
</dbReference>
<dbReference type="Pfam" id="PF14541">
    <property type="entry name" value="TAXi_C"/>
    <property type="match status" value="1"/>
</dbReference>
<dbReference type="OrthoDB" id="2747330at2759"/>
<dbReference type="InterPro" id="IPR032799">
    <property type="entry name" value="TAXi_C"/>
</dbReference>
<dbReference type="InterPro" id="IPR021109">
    <property type="entry name" value="Peptidase_aspartic_dom_sf"/>
</dbReference>
<evidence type="ECO:0000256" key="2">
    <source>
        <dbReference type="ARBA" id="ARBA00022670"/>
    </source>
</evidence>
<dbReference type="GO" id="GO:0004190">
    <property type="term" value="F:aspartic-type endopeptidase activity"/>
    <property type="evidence" value="ECO:0000318"/>
    <property type="project" value="GO_Central"/>
</dbReference>
<dbReference type="InterPro" id="IPR051708">
    <property type="entry name" value="Plant_Aspart_Prot_A1"/>
</dbReference>
<dbReference type="PRINTS" id="PR00792">
    <property type="entry name" value="PEPSIN"/>
</dbReference>
<evidence type="ECO:0000313" key="7">
    <source>
        <dbReference type="RefSeq" id="XP_010244207.1"/>
    </source>
</evidence>
<dbReference type="Gene3D" id="2.40.70.10">
    <property type="entry name" value="Acid Proteases"/>
    <property type="match status" value="2"/>
</dbReference>
<keyword evidence="3" id="KW-0064">Aspartyl protease</keyword>
<dbReference type="InterPro" id="IPR001461">
    <property type="entry name" value="Aspartic_peptidase_A1"/>
</dbReference>
<dbReference type="AlphaFoldDB" id="A0A1U7ZAJ4"/>
<evidence type="ECO:0000313" key="6">
    <source>
        <dbReference type="Proteomes" id="UP000189703"/>
    </source>
</evidence>
<dbReference type="PROSITE" id="PS51767">
    <property type="entry name" value="PEPTIDASE_A1"/>
    <property type="match status" value="1"/>
</dbReference>
<dbReference type="PANTHER" id="PTHR47967:SF128">
    <property type="entry name" value="ASPARTIC PROTEINASE CDR1-LIKE"/>
    <property type="match status" value="1"/>
</dbReference>
<dbReference type="InterPro" id="IPR034161">
    <property type="entry name" value="Pepsin-like_plant"/>
</dbReference>
<gene>
    <name evidence="7" type="primary">LOC104588086</name>
</gene>
<keyword evidence="4" id="KW-0378">Hydrolase</keyword>
<proteinExistence type="inferred from homology"/>
<dbReference type="KEGG" id="nnu:104588086"/>
<accession>A0A1U7ZAJ4</accession>
<evidence type="ECO:0000256" key="3">
    <source>
        <dbReference type="ARBA" id="ARBA00022750"/>
    </source>
</evidence>
<dbReference type="eggNOG" id="KOG1339">
    <property type="taxonomic scope" value="Eukaryota"/>
</dbReference>
<dbReference type="InterPro" id="IPR033121">
    <property type="entry name" value="PEPTIDASE_A1"/>
</dbReference>
<dbReference type="Proteomes" id="UP000189703">
    <property type="component" value="Unplaced"/>
</dbReference>
<dbReference type="CDD" id="cd05476">
    <property type="entry name" value="pepsin_A_like_plant"/>
    <property type="match status" value="1"/>
</dbReference>
<keyword evidence="2" id="KW-0645">Protease</keyword>
<dbReference type="RefSeq" id="XP_010244207.1">
    <property type="nucleotide sequence ID" value="XM_010245905.2"/>
</dbReference>
<reference evidence="7" key="1">
    <citation type="submission" date="2025-08" db="UniProtKB">
        <authorList>
            <consortium name="RefSeq"/>
        </authorList>
    </citation>
    <scope>IDENTIFICATION</scope>
</reference>
<dbReference type="Pfam" id="PF14543">
    <property type="entry name" value="TAXi_N"/>
    <property type="match status" value="1"/>
</dbReference>
<organism evidence="6 7">
    <name type="scientific">Nelumbo nucifera</name>
    <name type="common">Sacred lotus</name>
    <dbReference type="NCBI Taxonomy" id="4432"/>
    <lineage>
        <taxon>Eukaryota</taxon>
        <taxon>Viridiplantae</taxon>
        <taxon>Streptophyta</taxon>
        <taxon>Embryophyta</taxon>
        <taxon>Tracheophyta</taxon>
        <taxon>Spermatophyta</taxon>
        <taxon>Magnoliopsida</taxon>
        <taxon>Proteales</taxon>
        <taxon>Nelumbonaceae</taxon>
        <taxon>Nelumbo</taxon>
    </lineage>
</organism>
<name>A0A1U7ZAJ4_NELNU</name>
<dbReference type="OMA" id="CFERNEP"/>